<accession>A0ABT1MHF1</accession>
<keyword evidence="3" id="KW-1185">Reference proteome</keyword>
<keyword evidence="1" id="KW-0472">Membrane</keyword>
<dbReference type="EMBL" id="JANDHW010000006">
    <property type="protein sequence ID" value="MCP9612060.1"/>
    <property type="molecule type" value="Genomic_DNA"/>
</dbReference>
<proteinExistence type="predicted"/>
<evidence type="ECO:0000256" key="1">
    <source>
        <dbReference type="SAM" id="Phobius"/>
    </source>
</evidence>
<dbReference type="Proteomes" id="UP001205603">
    <property type="component" value="Unassembled WGS sequence"/>
</dbReference>
<comment type="caution">
    <text evidence="2">The sequence shown here is derived from an EMBL/GenBank/DDBJ whole genome shotgun (WGS) entry which is preliminary data.</text>
</comment>
<name>A0ABT1MHF1_9BACT</name>
<keyword evidence="1" id="KW-1133">Transmembrane helix</keyword>
<sequence>MAQKPKTKYIFSISVITTVIIAALLWFYLSDKSTPVPANADISAYIPVNGNLFLVGINDKNGYSDLFTPLIKKNLIDKYPDGDILANILINLYNYIPRTSEKGRSYLGGYTNGKEQPTCIAWFMLEEEIALEKKILQRTLQIDFEPVKQTYRGYDIWLYPLNNGEFISCFKQMNVFAASTDIELLKRSIDNFILQQPSLKFPGFYNALLTAQKSGSLTLLEPGVNYLSAIGLSPDSSRWLSSDVSIENGDLWISGYIGSPLNNTPSKTEETEDISANKLSERTFAGIQYKKCFVKEIVHHLFPDKNISVTDTSLNQLAGKCLQTIYLTSKDSIPVTEKIAIISTDSLPAYDKQENKIKVMFNDSTQSFIYTAIDGKRLLLGNNEKSLDNYLNDLKNNKLLSLKNPTFQKLFTQTTGVADRIVFGDGGAIKRLAAHEKIRPLLPLPIIPDHIFLNEISHEGTRAVYSNTIIAGNN</sequence>
<dbReference type="RefSeq" id="WP_255027286.1">
    <property type="nucleotide sequence ID" value="NZ_JANDHW010000006.1"/>
</dbReference>
<gene>
    <name evidence="2" type="ORF">NMU02_08150</name>
</gene>
<reference evidence="2 3" key="1">
    <citation type="submission" date="2022-07" db="EMBL/GenBank/DDBJ databases">
        <title>Fecal culturing of patients with breast cancer.</title>
        <authorList>
            <person name="Teng N.M.Y."/>
            <person name="Kiu R."/>
            <person name="Evans R."/>
            <person name="Baker D.J."/>
            <person name="Zenner C."/>
            <person name="Robinson S.D."/>
            <person name="Hall L.J."/>
        </authorList>
    </citation>
    <scope>NUCLEOTIDE SEQUENCE [LARGE SCALE GENOMIC DNA]</scope>
    <source>
        <strain evidence="2 3">LH1063</strain>
    </source>
</reference>
<feature type="transmembrane region" description="Helical" evidence="1">
    <location>
        <begin position="9"/>
        <end position="29"/>
    </location>
</feature>
<keyword evidence="1" id="KW-0812">Transmembrane</keyword>
<evidence type="ECO:0008006" key="4">
    <source>
        <dbReference type="Google" id="ProtNLM"/>
    </source>
</evidence>
<evidence type="ECO:0000313" key="3">
    <source>
        <dbReference type="Proteomes" id="UP001205603"/>
    </source>
</evidence>
<protein>
    <recommendedName>
        <fullName evidence="4">DUF3352 domain-containing protein</fullName>
    </recommendedName>
</protein>
<organism evidence="2 3">
    <name type="scientific">Coprobacter tertius</name>
    <dbReference type="NCBI Taxonomy" id="2944915"/>
    <lineage>
        <taxon>Bacteria</taxon>
        <taxon>Pseudomonadati</taxon>
        <taxon>Bacteroidota</taxon>
        <taxon>Bacteroidia</taxon>
        <taxon>Bacteroidales</taxon>
        <taxon>Barnesiellaceae</taxon>
        <taxon>Coprobacter</taxon>
    </lineage>
</organism>
<evidence type="ECO:0000313" key="2">
    <source>
        <dbReference type="EMBL" id="MCP9612060.1"/>
    </source>
</evidence>